<accession>A0A811JVN8</accession>
<evidence type="ECO:0000256" key="3">
    <source>
        <dbReference type="ARBA" id="ARBA00023242"/>
    </source>
</evidence>
<feature type="region of interest" description="Disordered" evidence="4">
    <location>
        <begin position="71"/>
        <end position="92"/>
    </location>
</feature>
<evidence type="ECO:0000259" key="5">
    <source>
        <dbReference type="Pfam" id="PF07842"/>
    </source>
</evidence>
<evidence type="ECO:0000256" key="2">
    <source>
        <dbReference type="ARBA" id="ARBA00010801"/>
    </source>
</evidence>
<dbReference type="Pfam" id="PF15458">
    <property type="entry name" value="NTR2"/>
    <property type="match status" value="1"/>
</dbReference>
<dbReference type="Proteomes" id="UP000614601">
    <property type="component" value="Unassembled WGS sequence"/>
</dbReference>
<dbReference type="PANTHER" id="PTHR12214">
    <property type="entry name" value="GC-RICH SEQUENCE DNA-BINDING FACTOR"/>
    <property type="match status" value="1"/>
</dbReference>
<evidence type="ECO:0000313" key="6">
    <source>
        <dbReference type="EMBL" id="CAD5207326.1"/>
    </source>
</evidence>
<comment type="caution">
    <text evidence="6">The sequence shown here is derived from an EMBL/GenBank/DDBJ whole genome shotgun (WGS) entry which is preliminary data.</text>
</comment>
<sequence length="687" mass="80203">MFRKPRSRNVRQRINLQHSDDEDGSPIKSAKLEQEVRTDTFPKAGLSFNDCEEDDTTEFVVKKDKAAIKTKKSHKLRRRVKSEVSEDEEDHQLHLKTEILEVEEDIIVEREVKPSKVKPDPTRIPDEESDRYKELSQSTSTQYSDDTKNKFSSLSTIPDQKTIYEARKRRQALRENQQDQPGPLNLDQPLSLGKDSDAKSKSRLVREDDEHDISDDEDKGRFISSSNLLMNEEETRRNEQLEALRMEQGSDDEDAKSNKSEDEELQRWEQEQIKKAVSQRRITEMKHEYAASRRYNNQPATLSDMGMVLEDEDMEIDSVGETQMPAFFNTDGTYKVNHSYRSLAGMIEHLEIARGRKIEDLKAKRDLYENNQRNLKTDQNTVFQLAESNGKMEIYFKLYQEMKFFTDNVMDCLNDKMTEINEIDQLIMDLQRTRADEISRRRAAARRREKYNRNEGWDSEGEEEYVANAYQETMAKLLQRTELIFADASAEYHDLNQIYKRFIDWLTTDGQSFENAYIDECIPKLIGPLVRIELFQYNPLMPGSKKLEEMEWYKAVLRLGFDNTEVDVDHRMIIGLIPNIVEKIVVPKLTKLITDQYDPLSYTQTLRITTEIDNLTRTYSTLNNKSKIYKKLLNALRQKAQEAVNEEGRIPEHLRQIVTEVIRPKPQEFADPNDIAALLAASKSVMK</sequence>
<dbReference type="GO" id="GO:0000390">
    <property type="term" value="P:spliceosomal complex disassembly"/>
    <property type="evidence" value="ECO:0007669"/>
    <property type="project" value="InterPro"/>
</dbReference>
<dbReference type="GO" id="GO:0003677">
    <property type="term" value="F:DNA binding"/>
    <property type="evidence" value="ECO:0007669"/>
    <property type="project" value="InterPro"/>
</dbReference>
<comment type="subcellular location">
    <subcellularLocation>
        <location evidence="1">Nucleus</location>
    </subcellularLocation>
</comment>
<comment type="similarity">
    <text evidence="2">Belongs to the GCF family.</text>
</comment>
<keyword evidence="7" id="KW-1185">Reference proteome</keyword>
<dbReference type="OrthoDB" id="429427at2759"/>
<dbReference type="GO" id="GO:0071008">
    <property type="term" value="C:U2-type post-mRNA release spliceosomal complex"/>
    <property type="evidence" value="ECO:0007669"/>
    <property type="project" value="InterPro"/>
</dbReference>
<feature type="compositionally biased region" description="Polar residues" evidence="4">
    <location>
        <begin position="150"/>
        <end position="159"/>
    </location>
</feature>
<feature type="compositionally biased region" description="Basic residues" evidence="4">
    <location>
        <begin position="71"/>
        <end position="80"/>
    </location>
</feature>
<feature type="compositionally biased region" description="Basic and acidic residues" evidence="4">
    <location>
        <begin position="108"/>
        <end position="134"/>
    </location>
</feature>
<evidence type="ECO:0000313" key="7">
    <source>
        <dbReference type="Proteomes" id="UP000614601"/>
    </source>
</evidence>
<proteinExistence type="inferred from homology"/>
<dbReference type="InterPro" id="IPR012890">
    <property type="entry name" value="GCFC2-like"/>
</dbReference>
<evidence type="ECO:0000256" key="4">
    <source>
        <dbReference type="SAM" id="MobiDB-lite"/>
    </source>
</evidence>
<feature type="domain" description="GCF C-terminal" evidence="5">
    <location>
        <begin position="495"/>
        <end position="643"/>
    </location>
</feature>
<feature type="region of interest" description="Disordered" evidence="4">
    <location>
        <begin position="108"/>
        <end position="268"/>
    </location>
</feature>
<name>A0A811JVN8_9BILA</name>
<dbReference type="EMBL" id="CAJFCW020000001">
    <property type="protein sequence ID" value="CAG9085199.1"/>
    <property type="molecule type" value="Genomic_DNA"/>
</dbReference>
<dbReference type="PANTHER" id="PTHR12214:SF0">
    <property type="entry name" value="LD29489P"/>
    <property type="match status" value="1"/>
</dbReference>
<dbReference type="InterPro" id="IPR022783">
    <property type="entry name" value="GCFC_dom"/>
</dbReference>
<feature type="compositionally biased region" description="Basic residues" evidence="4">
    <location>
        <begin position="1"/>
        <end position="11"/>
    </location>
</feature>
<dbReference type="Pfam" id="PF07842">
    <property type="entry name" value="GCFC"/>
    <property type="match status" value="1"/>
</dbReference>
<feature type="region of interest" description="Disordered" evidence="4">
    <location>
        <begin position="1"/>
        <end position="35"/>
    </location>
</feature>
<reference evidence="6" key="1">
    <citation type="submission" date="2020-09" db="EMBL/GenBank/DDBJ databases">
        <authorList>
            <person name="Kikuchi T."/>
        </authorList>
    </citation>
    <scope>NUCLEOTIDE SEQUENCE</scope>
    <source>
        <strain evidence="6">SH1</strain>
    </source>
</reference>
<feature type="compositionally biased region" description="Basic and acidic residues" evidence="4">
    <location>
        <begin position="233"/>
        <end position="245"/>
    </location>
</feature>
<dbReference type="InterPro" id="IPR028211">
    <property type="entry name" value="Ntr2"/>
</dbReference>
<gene>
    <name evidence="6" type="ORF">BOKJ2_LOCUS2010</name>
</gene>
<protein>
    <recommendedName>
        <fullName evidence="5">GCF C-terminal domain-containing protein</fullName>
    </recommendedName>
</protein>
<feature type="compositionally biased region" description="Basic and acidic residues" evidence="4">
    <location>
        <begin position="194"/>
        <end position="208"/>
    </location>
</feature>
<dbReference type="AlphaFoldDB" id="A0A811JVN8"/>
<dbReference type="EMBL" id="CAJFDH010000001">
    <property type="protein sequence ID" value="CAD5207326.1"/>
    <property type="molecule type" value="Genomic_DNA"/>
</dbReference>
<feature type="compositionally biased region" description="Basic and acidic residues" evidence="4">
    <location>
        <begin position="255"/>
        <end position="268"/>
    </location>
</feature>
<keyword evidence="3" id="KW-0539">Nucleus</keyword>
<dbReference type="Proteomes" id="UP000783686">
    <property type="component" value="Unassembled WGS sequence"/>
</dbReference>
<organism evidence="6 7">
    <name type="scientific">Bursaphelenchus okinawaensis</name>
    <dbReference type="NCBI Taxonomy" id="465554"/>
    <lineage>
        <taxon>Eukaryota</taxon>
        <taxon>Metazoa</taxon>
        <taxon>Ecdysozoa</taxon>
        <taxon>Nematoda</taxon>
        <taxon>Chromadorea</taxon>
        <taxon>Rhabditida</taxon>
        <taxon>Tylenchina</taxon>
        <taxon>Tylenchomorpha</taxon>
        <taxon>Aphelenchoidea</taxon>
        <taxon>Aphelenchoididae</taxon>
        <taxon>Bursaphelenchus</taxon>
    </lineage>
</organism>
<evidence type="ECO:0000256" key="1">
    <source>
        <dbReference type="ARBA" id="ARBA00004123"/>
    </source>
</evidence>
<feature type="compositionally biased region" description="Basic and acidic residues" evidence="4">
    <location>
        <begin position="162"/>
        <end position="177"/>
    </location>
</feature>